<name>A0A9N9R5X1_9NEOP</name>
<accession>A0A9N9R5X1</accession>
<sequence length="215" mass="23380">MNATAAASTNTMENVPPIFITQTAPPPPPPLVTVPPLLPLLQSIPTVMPPSPPRLPTETFVPTLAAPAVYTAPPAQQANSVQNQPPRPSFDANIPFKMYTYYNPNAACIRTGCKFWVFGSSRPYCMSRSSTSSLQTSTNGLNRLLNGQYATKHQTETTSSVHHRAQAYLSHGVSSTNVASRPTAPASYPTYQLGMPRIAIVQYWKCDGFYPVIIQ</sequence>
<organism evidence="1 2">
    <name type="scientific">Diatraea saccharalis</name>
    <name type="common">sugarcane borer</name>
    <dbReference type="NCBI Taxonomy" id="40085"/>
    <lineage>
        <taxon>Eukaryota</taxon>
        <taxon>Metazoa</taxon>
        <taxon>Ecdysozoa</taxon>
        <taxon>Arthropoda</taxon>
        <taxon>Hexapoda</taxon>
        <taxon>Insecta</taxon>
        <taxon>Pterygota</taxon>
        <taxon>Neoptera</taxon>
        <taxon>Endopterygota</taxon>
        <taxon>Lepidoptera</taxon>
        <taxon>Glossata</taxon>
        <taxon>Ditrysia</taxon>
        <taxon>Pyraloidea</taxon>
        <taxon>Crambidae</taxon>
        <taxon>Crambinae</taxon>
        <taxon>Diatraea</taxon>
    </lineage>
</organism>
<dbReference type="Proteomes" id="UP001153714">
    <property type="component" value="Chromosome 21"/>
</dbReference>
<proteinExistence type="predicted"/>
<dbReference type="EMBL" id="OU893352">
    <property type="protein sequence ID" value="CAG9790276.1"/>
    <property type="molecule type" value="Genomic_DNA"/>
</dbReference>
<protein>
    <submittedName>
        <fullName evidence="1">Uncharacterized protein</fullName>
    </submittedName>
</protein>
<evidence type="ECO:0000313" key="2">
    <source>
        <dbReference type="Proteomes" id="UP001153714"/>
    </source>
</evidence>
<keyword evidence="2" id="KW-1185">Reference proteome</keyword>
<reference evidence="1" key="2">
    <citation type="submission" date="2022-10" db="EMBL/GenBank/DDBJ databases">
        <authorList>
            <consortium name="ENA_rothamsted_submissions"/>
            <consortium name="culmorum"/>
            <person name="King R."/>
        </authorList>
    </citation>
    <scope>NUCLEOTIDE SEQUENCE</scope>
</reference>
<evidence type="ECO:0000313" key="1">
    <source>
        <dbReference type="EMBL" id="CAG9790276.1"/>
    </source>
</evidence>
<reference evidence="1" key="1">
    <citation type="submission" date="2021-12" db="EMBL/GenBank/DDBJ databases">
        <authorList>
            <person name="King R."/>
        </authorList>
    </citation>
    <scope>NUCLEOTIDE SEQUENCE</scope>
</reference>
<dbReference type="AlphaFoldDB" id="A0A9N9R5X1"/>
<gene>
    <name evidence="1" type="ORF">DIATSA_LOCUS7945</name>
</gene>